<evidence type="ECO:0000313" key="3">
    <source>
        <dbReference type="Proteomes" id="UP001472677"/>
    </source>
</evidence>
<reference evidence="2 3" key="1">
    <citation type="journal article" date="2024" name="G3 (Bethesda)">
        <title>Genome assembly of Hibiscus sabdariffa L. provides insights into metabolisms of medicinal natural products.</title>
        <authorList>
            <person name="Kim T."/>
        </authorList>
    </citation>
    <scope>NUCLEOTIDE SEQUENCE [LARGE SCALE GENOMIC DNA]</scope>
    <source>
        <strain evidence="2">TK-2024</strain>
        <tissue evidence="2">Old leaves</tissue>
    </source>
</reference>
<accession>A0ABR2GBC5</accession>
<protein>
    <submittedName>
        <fullName evidence="2">Uncharacterized protein</fullName>
    </submittedName>
</protein>
<proteinExistence type="predicted"/>
<evidence type="ECO:0000256" key="1">
    <source>
        <dbReference type="SAM" id="MobiDB-lite"/>
    </source>
</evidence>
<feature type="region of interest" description="Disordered" evidence="1">
    <location>
        <begin position="1"/>
        <end position="22"/>
    </location>
</feature>
<dbReference type="Proteomes" id="UP001472677">
    <property type="component" value="Unassembled WGS sequence"/>
</dbReference>
<name>A0ABR2GBC5_9ROSI</name>
<sequence>MRLEEDSASTIQEERKAETAMEEAVLDDNVNLAVEGDGEELERLKLSSQTDETVDVSSEQSWMLRWLV</sequence>
<organism evidence="2 3">
    <name type="scientific">Hibiscus sabdariffa</name>
    <name type="common">roselle</name>
    <dbReference type="NCBI Taxonomy" id="183260"/>
    <lineage>
        <taxon>Eukaryota</taxon>
        <taxon>Viridiplantae</taxon>
        <taxon>Streptophyta</taxon>
        <taxon>Embryophyta</taxon>
        <taxon>Tracheophyta</taxon>
        <taxon>Spermatophyta</taxon>
        <taxon>Magnoliopsida</taxon>
        <taxon>eudicotyledons</taxon>
        <taxon>Gunneridae</taxon>
        <taxon>Pentapetalae</taxon>
        <taxon>rosids</taxon>
        <taxon>malvids</taxon>
        <taxon>Malvales</taxon>
        <taxon>Malvaceae</taxon>
        <taxon>Malvoideae</taxon>
        <taxon>Hibiscus</taxon>
    </lineage>
</organism>
<gene>
    <name evidence="2" type="ORF">V6N12_049679</name>
</gene>
<dbReference type="EMBL" id="JBBPBM010000001">
    <property type="protein sequence ID" value="KAK8599806.1"/>
    <property type="molecule type" value="Genomic_DNA"/>
</dbReference>
<keyword evidence="3" id="KW-1185">Reference proteome</keyword>
<comment type="caution">
    <text evidence="2">The sequence shown here is derived from an EMBL/GenBank/DDBJ whole genome shotgun (WGS) entry which is preliminary data.</text>
</comment>
<evidence type="ECO:0000313" key="2">
    <source>
        <dbReference type="EMBL" id="KAK8599806.1"/>
    </source>
</evidence>